<dbReference type="AlphaFoldDB" id="A0A1I8PAU8"/>
<feature type="region of interest" description="Disordered" evidence="10">
    <location>
        <begin position="48"/>
        <end position="84"/>
    </location>
</feature>
<comment type="similarity">
    <text evidence="2">Belongs to the nucleoporin NSP1/NUP62 family.</text>
</comment>
<feature type="compositionally biased region" description="Low complexity" evidence="10">
    <location>
        <begin position="56"/>
        <end position="76"/>
    </location>
</feature>
<dbReference type="Proteomes" id="UP000095300">
    <property type="component" value="Unassembled WGS sequence"/>
</dbReference>
<evidence type="ECO:0000256" key="3">
    <source>
        <dbReference type="ARBA" id="ARBA00022448"/>
    </source>
</evidence>
<dbReference type="Pfam" id="PF05064">
    <property type="entry name" value="Nsp1_C"/>
    <property type="match status" value="1"/>
</dbReference>
<comment type="subcellular location">
    <subcellularLocation>
        <location evidence="1">Nucleus</location>
        <location evidence="1">Nuclear pore complex</location>
    </subcellularLocation>
</comment>
<evidence type="ECO:0000256" key="9">
    <source>
        <dbReference type="SAM" id="Coils"/>
    </source>
</evidence>
<evidence type="ECO:0000256" key="7">
    <source>
        <dbReference type="ARBA" id="ARBA00023132"/>
    </source>
</evidence>
<dbReference type="Gene3D" id="1.20.5.170">
    <property type="match status" value="1"/>
</dbReference>
<feature type="domain" description="Nucleoporin NSP1-like C-terminal" evidence="11">
    <location>
        <begin position="214"/>
        <end position="304"/>
    </location>
</feature>
<keyword evidence="4" id="KW-0509">mRNA transport</keyword>
<dbReference type="PANTHER" id="PTHR12084:SF0">
    <property type="entry name" value="NUCLEAR PORE GLYCOPROTEIN P62"/>
    <property type="match status" value="1"/>
</dbReference>
<evidence type="ECO:0000259" key="11">
    <source>
        <dbReference type="Pfam" id="PF05064"/>
    </source>
</evidence>
<dbReference type="InterPro" id="IPR007758">
    <property type="entry name" value="Nucleoporin_NSP1_C"/>
</dbReference>
<feature type="region of interest" description="Disordered" evidence="10">
    <location>
        <begin position="158"/>
        <end position="195"/>
    </location>
</feature>
<accession>A0A1I8PAU8</accession>
<evidence type="ECO:0000256" key="10">
    <source>
        <dbReference type="SAM" id="MobiDB-lite"/>
    </source>
</evidence>
<keyword evidence="8" id="KW-0539">Nucleus</keyword>
<name>A0A1I8PAU8_STOCA</name>
<evidence type="ECO:0000256" key="6">
    <source>
        <dbReference type="ARBA" id="ARBA00023010"/>
    </source>
</evidence>
<proteinExistence type="inferred from homology"/>
<feature type="coiled-coil region" evidence="9">
    <location>
        <begin position="222"/>
        <end position="298"/>
    </location>
</feature>
<organism evidence="12 13">
    <name type="scientific">Stomoxys calcitrans</name>
    <name type="common">Stable fly</name>
    <name type="synonym">Conops calcitrans</name>
    <dbReference type="NCBI Taxonomy" id="35570"/>
    <lineage>
        <taxon>Eukaryota</taxon>
        <taxon>Metazoa</taxon>
        <taxon>Ecdysozoa</taxon>
        <taxon>Arthropoda</taxon>
        <taxon>Hexapoda</taxon>
        <taxon>Insecta</taxon>
        <taxon>Pterygota</taxon>
        <taxon>Neoptera</taxon>
        <taxon>Endopterygota</taxon>
        <taxon>Diptera</taxon>
        <taxon>Brachycera</taxon>
        <taxon>Muscomorpha</taxon>
        <taxon>Muscoidea</taxon>
        <taxon>Muscidae</taxon>
        <taxon>Stomoxys</taxon>
    </lineage>
</organism>
<dbReference type="GO" id="GO:0006606">
    <property type="term" value="P:protein import into nucleus"/>
    <property type="evidence" value="ECO:0007669"/>
    <property type="project" value="TreeGrafter"/>
</dbReference>
<keyword evidence="9" id="KW-0175">Coiled coil</keyword>
<evidence type="ECO:0000256" key="5">
    <source>
        <dbReference type="ARBA" id="ARBA00022927"/>
    </source>
</evidence>
<keyword evidence="6" id="KW-0811">Translocation</keyword>
<reference evidence="12" key="1">
    <citation type="submission" date="2020-05" db="UniProtKB">
        <authorList>
            <consortium name="EnsemblMetazoa"/>
        </authorList>
    </citation>
    <scope>IDENTIFICATION</scope>
    <source>
        <strain evidence="12">USDA</strain>
    </source>
</reference>
<keyword evidence="7" id="KW-0906">Nuclear pore complex</keyword>
<keyword evidence="3" id="KW-0813">Transport</keyword>
<dbReference type="InterPro" id="IPR026010">
    <property type="entry name" value="NSP1/NUP62"/>
</dbReference>
<dbReference type="EnsemblMetazoa" id="SCAU006392-RA">
    <property type="protein sequence ID" value="SCAU006392-PA"/>
    <property type="gene ID" value="SCAU006392"/>
</dbReference>
<dbReference type="GO" id="GO:0051028">
    <property type="term" value="P:mRNA transport"/>
    <property type="evidence" value="ECO:0007669"/>
    <property type="project" value="UniProtKB-KW"/>
</dbReference>
<dbReference type="GO" id="GO:0006405">
    <property type="term" value="P:RNA export from nucleus"/>
    <property type="evidence" value="ECO:0007669"/>
    <property type="project" value="TreeGrafter"/>
</dbReference>
<evidence type="ECO:0000313" key="12">
    <source>
        <dbReference type="EnsemblMetazoa" id="SCAU006392-PA"/>
    </source>
</evidence>
<keyword evidence="5" id="KW-0653">Protein transport</keyword>
<dbReference type="PANTHER" id="PTHR12084">
    <property type="entry name" value="NUCLEAR PORE GLYCOPROTEIN P62-RELATED"/>
    <property type="match status" value="1"/>
</dbReference>
<dbReference type="GO" id="GO:0017056">
    <property type="term" value="F:structural constituent of nuclear pore"/>
    <property type="evidence" value="ECO:0007669"/>
    <property type="project" value="InterPro"/>
</dbReference>
<evidence type="ECO:0000256" key="2">
    <source>
        <dbReference type="ARBA" id="ARBA00005911"/>
    </source>
</evidence>
<gene>
    <name evidence="12" type="primary">106093112</name>
</gene>
<dbReference type="FunFam" id="1.20.5.170:FF:000040">
    <property type="entry name" value="Nuclear pore glycoprotein p62"/>
    <property type="match status" value="1"/>
</dbReference>
<dbReference type="KEGG" id="scac:106093112"/>
<evidence type="ECO:0000256" key="8">
    <source>
        <dbReference type="ARBA" id="ARBA00023242"/>
    </source>
</evidence>
<evidence type="ECO:0000256" key="4">
    <source>
        <dbReference type="ARBA" id="ARBA00022816"/>
    </source>
</evidence>
<dbReference type="GO" id="GO:0044613">
    <property type="term" value="C:nuclear pore central transport channel"/>
    <property type="evidence" value="ECO:0007669"/>
    <property type="project" value="TreeGrafter"/>
</dbReference>
<dbReference type="OrthoDB" id="344345at2759"/>
<evidence type="ECO:0000313" key="13">
    <source>
        <dbReference type="Proteomes" id="UP000095300"/>
    </source>
</evidence>
<dbReference type="GO" id="GO:0005543">
    <property type="term" value="F:phospholipid binding"/>
    <property type="evidence" value="ECO:0007669"/>
    <property type="project" value="TreeGrafter"/>
</dbReference>
<evidence type="ECO:0000256" key="1">
    <source>
        <dbReference type="ARBA" id="ARBA00004567"/>
    </source>
</evidence>
<keyword evidence="13" id="KW-1185">Reference proteome</keyword>
<protein>
    <recommendedName>
        <fullName evidence="11">Nucleoporin NSP1-like C-terminal domain-containing protein</fullName>
    </recommendedName>
</protein>
<sequence>MNFQLPSTTTATNTGFSFGSVAVAQPAAGKPGTGFSFGATGGGDASSKPLSFGFGTPSSTTAPTTATTQAATAPSLGLGGGGGATPSFGFGATAATPAATTTTQTPTLGTTTAPAPSAFGGFGAAAAAASTNAAATTVQPAATVAAAPLTTGFSFGTPSASTTSSGSTTNTQTTSSGATTLTPATSTAATSKPPGAAGFASLTTATKTTDSSAVVNASQLSYNQLEEHINKWTLELEEQEKVFTDQATQINAWDKVLISNNQKILDLNDAVQKVKSDQQTLEQELEFIATQHKELEESIVPLQKEFLKIPQVDVERSQTYLMVENLDTQLKQMSEDLKEIIDNLNESNKCQDNSDPIIQIGKILNAHMSSLQWIEQSTANIGTKLEDITKMHETFKRDSERSFRSAYYN</sequence>
<dbReference type="VEuPathDB" id="VectorBase:SCAU006392"/>
<dbReference type="STRING" id="35570.A0A1I8PAU8"/>